<dbReference type="VEuPathDB" id="FungiDB:F4678DRAFT_2631"/>
<dbReference type="GO" id="GO:0005634">
    <property type="term" value="C:nucleus"/>
    <property type="evidence" value="ECO:0007669"/>
    <property type="project" value="UniProtKB-SubCell"/>
</dbReference>
<sequence>MDKHVKPVRAPSANVSIATLQRLAASASAPNPMRSGNLEAKLDDLVALLRSQGVEKQSNSPTQVLQMTALPYPYPTDNNEPSATSVTATERGPTAFEPPRDPNVIIDVTASAVRLTRPDSPPPTSSPILEDILPCAIPDNLAEEQIRTFRSAFLPMFPFVHLPLDGSASQLRHQKPFLWLVIMCLTTKSVSQQFDIEKMVWGIISRRIVSEHLADLDLLLGVICFASWSHYFKKDKPFMNMLTQLALSLVTELGLHKEVVVNRAGHENSFGSRLHDNLRTIEERRTILAMFHLAASAWAAYRKIEPLRWNRYLDECLRIVGETNEAIMDRLLITQVKCQLLTHQLTCPSMNDLWEEDGLRPPSMAVATALLEKVEGIRGNLPPSLRSENTAQFYIDSAKLTILSMNMGRPIAQDHADYMQLQMLQAADATLHNIESWLSIFFEMPLLNWIGISVDVFAQFTHCLVMLFKLTTLERPGWDSKEVMRRANVFEILDRAAQTVDRVPVTLGIVDAEGPRRGLLFKTSYLLRAIKALFLAEMGPQNKQEEHSFSAAQNDSAEFGDDEYFSDEFLQGLWEEPWFSDIMTPL</sequence>
<keyword evidence="3" id="KW-0238">DNA-binding</keyword>
<dbReference type="PANTHER" id="PTHR31845:SF32">
    <property type="entry name" value="MISCELLANEOUS ZN(II)2CYS6 TRANSCRIPTION FACTOR (EUROFUNG)-RELATED"/>
    <property type="match status" value="1"/>
</dbReference>
<evidence type="ECO:0000313" key="8">
    <source>
        <dbReference type="Proteomes" id="UP001148614"/>
    </source>
</evidence>
<keyword evidence="8" id="KW-1185">Reference proteome</keyword>
<evidence type="ECO:0000313" key="7">
    <source>
        <dbReference type="EMBL" id="KAJ3576920.1"/>
    </source>
</evidence>
<keyword evidence="4" id="KW-0804">Transcription</keyword>
<organism evidence="7 8">
    <name type="scientific">Xylaria arbuscula</name>
    <dbReference type="NCBI Taxonomy" id="114810"/>
    <lineage>
        <taxon>Eukaryota</taxon>
        <taxon>Fungi</taxon>
        <taxon>Dikarya</taxon>
        <taxon>Ascomycota</taxon>
        <taxon>Pezizomycotina</taxon>
        <taxon>Sordariomycetes</taxon>
        <taxon>Xylariomycetidae</taxon>
        <taxon>Xylariales</taxon>
        <taxon>Xylariaceae</taxon>
        <taxon>Xylaria</taxon>
    </lineage>
</organism>
<evidence type="ECO:0000256" key="3">
    <source>
        <dbReference type="ARBA" id="ARBA00023125"/>
    </source>
</evidence>
<comment type="caution">
    <text evidence="7">The sequence shown here is derived from an EMBL/GenBank/DDBJ whole genome shotgun (WGS) entry which is preliminary data.</text>
</comment>
<dbReference type="GO" id="GO:0000981">
    <property type="term" value="F:DNA-binding transcription factor activity, RNA polymerase II-specific"/>
    <property type="evidence" value="ECO:0007669"/>
    <property type="project" value="TreeGrafter"/>
</dbReference>
<gene>
    <name evidence="7" type="ORF">NPX13_g3552</name>
</gene>
<evidence type="ECO:0000256" key="6">
    <source>
        <dbReference type="SAM" id="MobiDB-lite"/>
    </source>
</evidence>
<evidence type="ECO:0000256" key="1">
    <source>
        <dbReference type="ARBA" id="ARBA00004123"/>
    </source>
</evidence>
<dbReference type="GO" id="GO:0000976">
    <property type="term" value="F:transcription cis-regulatory region binding"/>
    <property type="evidence" value="ECO:0007669"/>
    <property type="project" value="TreeGrafter"/>
</dbReference>
<evidence type="ECO:0000256" key="5">
    <source>
        <dbReference type="ARBA" id="ARBA00023242"/>
    </source>
</evidence>
<name>A0A9W8NHJ5_9PEZI</name>
<dbReference type="InterPro" id="IPR051089">
    <property type="entry name" value="prtT"/>
</dbReference>
<evidence type="ECO:0000256" key="4">
    <source>
        <dbReference type="ARBA" id="ARBA00023163"/>
    </source>
</evidence>
<dbReference type="AlphaFoldDB" id="A0A9W8NHJ5"/>
<feature type="compositionally biased region" description="Polar residues" evidence="6">
    <location>
        <begin position="76"/>
        <end position="88"/>
    </location>
</feature>
<dbReference type="PANTHER" id="PTHR31845">
    <property type="entry name" value="FINGER DOMAIN PROTEIN, PUTATIVE-RELATED"/>
    <property type="match status" value="1"/>
</dbReference>
<evidence type="ECO:0000256" key="2">
    <source>
        <dbReference type="ARBA" id="ARBA00023015"/>
    </source>
</evidence>
<dbReference type="Proteomes" id="UP001148614">
    <property type="component" value="Unassembled WGS sequence"/>
</dbReference>
<accession>A0A9W8NHJ5</accession>
<feature type="region of interest" description="Disordered" evidence="6">
    <location>
        <begin position="76"/>
        <end position="101"/>
    </location>
</feature>
<keyword evidence="5" id="KW-0539">Nucleus</keyword>
<dbReference type="EMBL" id="JANPWZ010000448">
    <property type="protein sequence ID" value="KAJ3576920.1"/>
    <property type="molecule type" value="Genomic_DNA"/>
</dbReference>
<proteinExistence type="predicted"/>
<keyword evidence="2" id="KW-0805">Transcription regulation</keyword>
<protein>
    <recommendedName>
        <fullName evidence="9">Transcription factor domain-containing protein</fullName>
    </recommendedName>
</protein>
<reference evidence="7" key="1">
    <citation type="submission" date="2022-07" db="EMBL/GenBank/DDBJ databases">
        <title>Genome Sequence of Xylaria arbuscula.</title>
        <authorList>
            <person name="Buettner E."/>
        </authorList>
    </citation>
    <scope>NUCLEOTIDE SEQUENCE</scope>
    <source>
        <strain evidence="7">VT107</strain>
    </source>
</reference>
<comment type="subcellular location">
    <subcellularLocation>
        <location evidence="1">Nucleus</location>
    </subcellularLocation>
</comment>
<evidence type="ECO:0008006" key="9">
    <source>
        <dbReference type="Google" id="ProtNLM"/>
    </source>
</evidence>